<dbReference type="SMART" id="SM00214">
    <property type="entry name" value="VWC"/>
    <property type="match status" value="1"/>
</dbReference>
<feature type="domain" description="ShKT" evidence="4">
    <location>
        <begin position="126"/>
        <end position="161"/>
    </location>
</feature>
<evidence type="ECO:0000259" key="3">
    <source>
        <dbReference type="PROSITE" id="PS50184"/>
    </source>
</evidence>
<sequence>MKYLVLLLAVGLATAIDLKGVKKTRHIYKRQAGGCLYEGQTYQQGQSWTVPCKYNCQCTDGSTGHYTCKDVCPSYGTLPQGCQLVKEANGCCSKPQCSFTPSGGGFHLGFGTGSQTPVMSGGSGGCVDKLKNCKDYGDAVCTDPTYTSWVTDNCALFCGKCESSKWIRGQISSQYPLSPWPSNQHP</sequence>
<gene>
    <name evidence="5" type="ORF">MCOR_55339</name>
</gene>
<dbReference type="Gene3D" id="1.10.10.1940">
    <property type="match status" value="1"/>
</dbReference>
<organism evidence="5 6">
    <name type="scientific">Mytilus coruscus</name>
    <name type="common">Sea mussel</name>
    <dbReference type="NCBI Taxonomy" id="42192"/>
    <lineage>
        <taxon>Eukaryota</taxon>
        <taxon>Metazoa</taxon>
        <taxon>Spiralia</taxon>
        <taxon>Lophotrochozoa</taxon>
        <taxon>Mollusca</taxon>
        <taxon>Bivalvia</taxon>
        <taxon>Autobranchia</taxon>
        <taxon>Pteriomorphia</taxon>
        <taxon>Mytilida</taxon>
        <taxon>Mytiloidea</taxon>
        <taxon>Mytilidae</taxon>
        <taxon>Mytilinae</taxon>
        <taxon>Mytilus</taxon>
    </lineage>
</organism>
<keyword evidence="2" id="KW-0732">Signal</keyword>
<dbReference type="AlphaFoldDB" id="A0A6J8EUI1"/>
<reference evidence="5 6" key="1">
    <citation type="submission" date="2020-06" db="EMBL/GenBank/DDBJ databases">
        <authorList>
            <person name="Li R."/>
            <person name="Bekaert M."/>
        </authorList>
    </citation>
    <scope>NUCLEOTIDE SEQUENCE [LARGE SCALE GENOMIC DNA]</scope>
    <source>
        <strain evidence="6">wild</strain>
    </source>
</reference>
<comment type="caution">
    <text evidence="1">Lacks conserved residue(s) required for the propagation of feature annotation.</text>
</comment>
<dbReference type="Pfam" id="PF01549">
    <property type="entry name" value="ShK"/>
    <property type="match status" value="1"/>
</dbReference>
<dbReference type="Proteomes" id="UP000507470">
    <property type="component" value="Unassembled WGS sequence"/>
</dbReference>
<accession>A0A6J8EUI1</accession>
<dbReference type="InterPro" id="IPR003582">
    <property type="entry name" value="ShKT_dom"/>
</dbReference>
<name>A0A6J8EUI1_MYTCO</name>
<dbReference type="PROSITE" id="PS50184">
    <property type="entry name" value="VWFC_2"/>
    <property type="match status" value="1"/>
</dbReference>
<dbReference type="InterPro" id="IPR001007">
    <property type="entry name" value="VWF_dom"/>
</dbReference>
<feature type="domain" description="VWFC" evidence="3">
    <location>
        <begin position="33"/>
        <end position="98"/>
    </location>
</feature>
<evidence type="ECO:0000313" key="6">
    <source>
        <dbReference type="Proteomes" id="UP000507470"/>
    </source>
</evidence>
<evidence type="ECO:0000256" key="2">
    <source>
        <dbReference type="SAM" id="SignalP"/>
    </source>
</evidence>
<feature type="chain" id="PRO_5027091482" evidence="2">
    <location>
        <begin position="16"/>
        <end position="186"/>
    </location>
</feature>
<dbReference type="PROSITE" id="PS51670">
    <property type="entry name" value="SHKT"/>
    <property type="match status" value="1"/>
</dbReference>
<evidence type="ECO:0000313" key="5">
    <source>
        <dbReference type="EMBL" id="CAC5423362.1"/>
    </source>
</evidence>
<feature type="signal peptide" evidence="2">
    <location>
        <begin position="1"/>
        <end position="15"/>
    </location>
</feature>
<dbReference type="SUPFAM" id="SSF57603">
    <property type="entry name" value="FnI-like domain"/>
    <property type="match status" value="1"/>
</dbReference>
<evidence type="ECO:0000256" key="1">
    <source>
        <dbReference type="PROSITE-ProRule" id="PRU01005"/>
    </source>
</evidence>
<dbReference type="OrthoDB" id="6160437at2759"/>
<dbReference type="EMBL" id="CACVKT020009781">
    <property type="protein sequence ID" value="CAC5423362.1"/>
    <property type="molecule type" value="Genomic_DNA"/>
</dbReference>
<proteinExistence type="predicted"/>
<protein>
    <submittedName>
        <fullName evidence="5">WISP1</fullName>
    </submittedName>
</protein>
<evidence type="ECO:0000259" key="4">
    <source>
        <dbReference type="PROSITE" id="PS51670"/>
    </source>
</evidence>
<keyword evidence="6" id="KW-1185">Reference proteome</keyword>